<keyword evidence="4" id="KW-0472">Membrane</keyword>
<keyword evidence="4" id="KW-1133">Transmembrane helix</keyword>
<keyword evidence="1" id="KW-0328">Glycosyltransferase</keyword>
<dbReference type="PANTHER" id="PTHR20961">
    <property type="entry name" value="GLYCOSYLTRANSFERASE"/>
    <property type="match status" value="1"/>
</dbReference>
<proteinExistence type="predicted"/>
<evidence type="ECO:0000259" key="5">
    <source>
        <dbReference type="Pfam" id="PF04577"/>
    </source>
</evidence>
<name>A0A7J6L077_PEROL</name>
<feature type="transmembrane region" description="Helical" evidence="4">
    <location>
        <begin position="31"/>
        <end position="49"/>
    </location>
</feature>
<reference evidence="6 7" key="1">
    <citation type="submission" date="2020-04" db="EMBL/GenBank/DDBJ databases">
        <title>Perkinsus olseni comparative genomics.</title>
        <authorList>
            <person name="Bogema D.R."/>
        </authorList>
    </citation>
    <scope>NUCLEOTIDE SEQUENCE [LARGE SCALE GENOMIC DNA]</scope>
    <source>
        <strain evidence="6">ATCC PRA-31</strain>
    </source>
</reference>
<comment type="caution">
    <text evidence="6">The sequence shown here is derived from an EMBL/GenBank/DDBJ whole genome shotgun (WGS) entry which is preliminary data.</text>
</comment>
<keyword evidence="4" id="KW-0812">Transmembrane</keyword>
<evidence type="ECO:0000313" key="7">
    <source>
        <dbReference type="Proteomes" id="UP000572268"/>
    </source>
</evidence>
<dbReference type="Pfam" id="PF04577">
    <property type="entry name" value="Glyco_transf_61"/>
    <property type="match status" value="1"/>
</dbReference>
<feature type="domain" description="Glycosyltransferase 61 catalytic" evidence="5">
    <location>
        <begin position="367"/>
        <end position="490"/>
    </location>
</feature>
<dbReference type="InterPro" id="IPR007657">
    <property type="entry name" value="Glycosyltransferase_61"/>
</dbReference>
<keyword evidence="2" id="KW-0808">Transferase</keyword>
<evidence type="ECO:0000256" key="1">
    <source>
        <dbReference type="ARBA" id="ARBA00022676"/>
    </source>
</evidence>
<dbReference type="EMBL" id="JABANN010000853">
    <property type="protein sequence ID" value="KAF4652993.1"/>
    <property type="molecule type" value="Genomic_DNA"/>
</dbReference>
<organism evidence="6 7">
    <name type="scientific">Perkinsus olseni</name>
    <name type="common">Perkinsus atlanticus</name>
    <dbReference type="NCBI Taxonomy" id="32597"/>
    <lineage>
        <taxon>Eukaryota</taxon>
        <taxon>Sar</taxon>
        <taxon>Alveolata</taxon>
        <taxon>Perkinsozoa</taxon>
        <taxon>Perkinsea</taxon>
        <taxon>Perkinsida</taxon>
        <taxon>Perkinsidae</taxon>
        <taxon>Perkinsus</taxon>
    </lineage>
</organism>
<protein>
    <recommendedName>
        <fullName evidence="5">Glycosyltransferase 61 catalytic domain-containing protein</fullName>
    </recommendedName>
</protein>
<sequence length="927" mass="103841">MAIHRRLNDAPPAESADRQLSSRRIYRPSRGVLVFLGLVLVFAVVRSLGRLRNTFGRAGVESGVAGSVEALEGSFPVFGDGERFPYGRPGEYESVGRQAVAMEGWPPTHDEDEYCKSTTDEERQQKDWVEAKSRGVTAVMFTCRPYFDDQLISLSNIALTATSDGDTRMVIFGVAEESNLGRRLKAWLKPQCRWQITKTPPWTPWGKLLLEFRPEETFPDQSTSSPHCREWVLERNIQIGSVAYPDNTFHVHNNFLIPLFVDFLLSGLNSSDVPHELWLRDWPYRGKTIKIYELLGVLFPRIRKHSEVMPSEGAVCVATQLVWPQDSSKCIYYNNVAPWGNDAFWRGIVPAYQHQVFTSLRLKSYWKPPMDANGNSREAISVYPLVQHERLTVDFDVPSQDWSLPERPRILWTTRETTVPNRHIDRRSIAELSRALEGSGAIITMVWPETFGQYGIREWMELLQKADIIMGPFGSGLANVVYMRPGSQLVDFATTNHPFNPDFLAMARHSRVGYFCADVREFPRNADGGIIIPGELISPLAREIMSNYGLERGRPLPRLQDPIDLCDGGRNVFKQCKRPAGWHANASAYGSVMTPFSSSRCYYQHRGEERKCYGTAHIKKKECTFNRPHSLFATSTGVAPPVRILRVFPDPADIFNQDFHPPLPSLGDLFSPLDDVMHAAGSLHHFLPLDEAPPGLSMHQPRLLLRAHQLLPPTAFHTLLSQMSAASVGESAGFHLHVTNDSIVIDGKLPGHHLVDEVGAGSTVSVRRYGHGLVIRASTESGDTRRLMQRFYRLGNDCDLNATHVAFDKASGKLTITVPREGGRVERALTGHHKKAVEAAATNAHEKSRVRVIFDDHGNAHVFVPESSGGVLGLDGDKLTLKDGEVVHLPVAVDRVLDERRAGKDVLEYVLKPKDEPEELLSISEEL</sequence>
<evidence type="ECO:0000256" key="3">
    <source>
        <dbReference type="ARBA" id="ARBA00023180"/>
    </source>
</evidence>
<gene>
    <name evidence="6" type="ORF">FOL46_009408</name>
</gene>
<dbReference type="AlphaFoldDB" id="A0A7J6L077"/>
<dbReference type="GO" id="GO:0016757">
    <property type="term" value="F:glycosyltransferase activity"/>
    <property type="evidence" value="ECO:0007669"/>
    <property type="project" value="UniProtKB-KW"/>
</dbReference>
<keyword evidence="3" id="KW-0325">Glycoprotein</keyword>
<evidence type="ECO:0000256" key="2">
    <source>
        <dbReference type="ARBA" id="ARBA00022679"/>
    </source>
</evidence>
<evidence type="ECO:0000313" key="6">
    <source>
        <dbReference type="EMBL" id="KAF4652993.1"/>
    </source>
</evidence>
<accession>A0A7J6L077</accession>
<dbReference type="Proteomes" id="UP000572268">
    <property type="component" value="Unassembled WGS sequence"/>
</dbReference>
<dbReference type="InterPro" id="IPR049625">
    <property type="entry name" value="Glyco_transf_61_cat"/>
</dbReference>
<evidence type="ECO:0000256" key="4">
    <source>
        <dbReference type="SAM" id="Phobius"/>
    </source>
</evidence>